<keyword evidence="2" id="KW-1185">Reference proteome</keyword>
<dbReference type="AlphaFoldDB" id="A0A2R6XTH4"/>
<accession>A0A2R6XTH4</accession>
<organism evidence="1 2">
    <name type="scientific">Marchantia polymorpha</name>
    <name type="common">Common liverwort</name>
    <name type="synonym">Marchantia aquatica</name>
    <dbReference type="NCBI Taxonomy" id="3197"/>
    <lineage>
        <taxon>Eukaryota</taxon>
        <taxon>Viridiplantae</taxon>
        <taxon>Streptophyta</taxon>
        <taxon>Embryophyta</taxon>
        <taxon>Marchantiophyta</taxon>
        <taxon>Marchantiopsida</taxon>
        <taxon>Marchantiidae</taxon>
        <taxon>Marchantiales</taxon>
        <taxon>Marchantiaceae</taxon>
        <taxon>Marchantia</taxon>
    </lineage>
</organism>
<dbReference type="Proteomes" id="UP000244005">
    <property type="component" value="Unassembled WGS sequence"/>
</dbReference>
<protein>
    <submittedName>
        <fullName evidence="1">Uncharacterized protein</fullName>
    </submittedName>
</protein>
<dbReference type="Gramene" id="Mp7g12380.1">
    <property type="protein sequence ID" value="Mp7g12380.1.cds"/>
    <property type="gene ID" value="Mp7g12380"/>
</dbReference>
<sequence length="80" mass="8931">MIWLNIVCDLGGLLPLKAEGHLTIPATGEQSAGIACSLYERLSTSFLIFTSPANFSVWIHPQLPRTYYKLISLLPIFPQR</sequence>
<evidence type="ECO:0000313" key="1">
    <source>
        <dbReference type="EMBL" id="PTQ49389.1"/>
    </source>
</evidence>
<gene>
    <name evidence="1" type="ORF">MARPO_0003s0249</name>
</gene>
<evidence type="ECO:0000313" key="2">
    <source>
        <dbReference type="Proteomes" id="UP000244005"/>
    </source>
</evidence>
<proteinExistence type="predicted"/>
<dbReference type="EMBL" id="KZ772675">
    <property type="protein sequence ID" value="PTQ49389.1"/>
    <property type="molecule type" value="Genomic_DNA"/>
</dbReference>
<name>A0A2R6XTH4_MARPO</name>
<reference evidence="2" key="1">
    <citation type="journal article" date="2017" name="Cell">
        <title>Insights into land plant evolution garnered from the Marchantia polymorpha genome.</title>
        <authorList>
            <person name="Bowman J.L."/>
            <person name="Kohchi T."/>
            <person name="Yamato K.T."/>
            <person name="Jenkins J."/>
            <person name="Shu S."/>
            <person name="Ishizaki K."/>
            <person name="Yamaoka S."/>
            <person name="Nishihama R."/>
            <person name="Nakamura Y."/>
            <person name="Berger F."/>
            <person name="Adam C."/>
            <person name="Aki S.S."/>
            <person name="Althoff F."/>
            <person name="Araki T."/>
            <person name="Arteaga-Vazquez M.A."/>
            <person name="Balasubrmanian S."/>
            <person name="Barry K."/>
            <person name="Bauer D."/>
            <person name="Boehm C.R."/>
            <person name="Briginshaw L."/>
            <person name="Caballero-Perez J."/>
            <person name="Catarino B."/>
            <person name="Chen F."/>
            <person name="Chiyoda S."/>
            <person name="Chovatia M."/>
            <person name="Davies K.M."/>
            <person name="Delmans M."/>
            <person name="Demura T."/>
            <person name="Dierschke T."/>
            <person name="Dolan L."/>
            <person name="Dorantes-Acosta A.E."/>
            <person name="Eklund D.M."/>
            <person name="Florent S.N."/>
            <person name="Flores-Sandoval E."/>
            <person name="Fujiyama A."/>
            <person name="Fukuzawa H."/>
            <person name="Galik B."/>
            <person name="Grimanelli D."/>
            <person name="Grimwood J."/>
            <person name="Grossniklaus U."/>
            <person name="Hamada T."/>
            <person name="Haseloff J."/>
            <person name="Hetherington A.J."/>
            <person name="Higo A."/>
            <person name="Hirakawa Y."/>
            <person name="Hundley H.N."/>
            <person name="Ikeda Y."/>
            <person name="Inoue K."/>
            <person name="Inoue S.I."/>
            <person name="Ishida S."/>
            <person name="Jia Q."/>
            <person name="Kakita M."/>
            <person name="Kanazawa T."/>
            <person name="Kawai Y."/>
            <person name="Kawashima T."/>
            <person name="Kennedy M."/>
            <person name="Kinose K."/>
            <person name="Kinoshita T."/>
            <person name="Kohara Y."/>
            <person name="Koide E."/>
            <person name="Komatsu K."/>
            <person name="Kopischke S."/>
            <person name="Kubo M."/>
            <person name="Kyozuka J."/>
            <person name="Lagercrantz U."/>
            <person name="Lin S.S."/>
            <person name="Lindquist E."/>
            <person name="Lipzen A.M."/>
            <person name="Lu C.W."/>
            <person name="De Luna E."/>
            <person name="Martienssen R.A."/>
            <person name="Minamino N."/>
            <person name="Mizutani M."/>
            <person name="Mizutani M."/>
            <person name="Mochizuki N."/>
            <person name="Monte I."/>
            <person name="Mosher R."/>
            <person name="Nagasaki H."/>
            <person name="Nakagami H."/>
            <person name="Naramoto S."/>
            <person name="Nishitani K."/>
            <person name="Ohtani M."/>
            <person name="Okamoto T."/>
            <person name="Okumura M."/>
            <person name="Phillips J."/>
            <person name="Pollak B."/>
            <person name="Reinders A."/>
            <person name="Rovekamp M."/>
            <person name="Sano R."/>
            <person name="Sawa S."/>
            <person name="Schmid M.W."/>
            <person name="Shirakawa M."/>
            <person name="Solano R."/>
            <person name="Spunde A."/>
            <person name="Suetsugu N."/>
            <person name="Sugano S."/>
            <person name="Sugiyama A."/>
            <person name="Sun R."/>
            <person name="Suzuki Y."/>
            <person name="Takenaka M."/>
            <person name="Takezawa D."/>
            <person name="Tomogane H."/>
            <person name="Tsuzuki M."/>
            <person name="Ueda T."/>
            <person name="Umeda M."/>
            <person name="Ward J.M."/>
            <person name="Watanabe Y."/>
            <person name="Yazaki K."/>
            <person name="Yokoyama R."/>
            <person name="Yoshitake Y."/>
            <person name="Yotsui I."/>
            <person name="Zachgo S."/>
            <person name="Schmutz J."/>
        </authorList>
    </citation>
    <scope>NUCLEOTIDE SEQUENCE [LARGE SCALE GENOMIC DNA]</scope>
    <source>
        <strain evidence="2">Tak-1</strain>
    </source>
</reference>